<organism evidence="1 2">
    <name type="scientific">Pseudomonas asturiensis</name>
    <dbReference type="NCBI Taxonomy" id="1190415"/>
    <lineage>
        <taxon>Bacteria</taxon>
        <taxon>Pseudomonadati</taxon>
        <taxon>Pseudomonadota</taxon>
        <taxon>Gammaproteobacteria</taxon>
        <taxon>Pseudomonadales</taxon>
        <taxon>Pseudomonadaceae</taxon>
        <taxon>Pseudomonas</taxon>
    </lineage>
</organism>
<evidence type="ECO:0000313" key="1">
    <source>
        <dbReference type="EMBL" id="SHN26296.1"/>
    </source>
</evidence>
<protein>
    <submittedName>
        <fullName evidence="1">Uncharacterized protein</fullName>
    </submittedName>
</protein>
<proteinExistence type="predicted"/>
<sequence>MRLVAERCLAGLAGLVSALLICGFTALLITPERAVAEAENLVTCTTGVHTIMWSPGLANDNHPVTVSARSYWGPCVSSDSDLAVSASSEQRFEATFSCQALRTLASPITWVIRWNDHVTSTYTFNASLETEGDQRTTTLVGTGSIVDGRYKGAKAMTVFVLGDIDSKVNTECASASGLTRLSGPSMLLISP</sequence>
<dbReference type="OrthoDB" id="7031573at2"/>
<dbReference type="EMBL" id="FRDA01000019">
    <property type="protein sequence ID" value="SHN26296.1"/>
    <property type="molecule type" value="Genomic_DNA"/>
</dbReference>
<gene>
    <name evidence="1" type="ORF">SAMN05216593_11920</name>
</gene>
<dbReference type="RefSeq" id="WP_073171894.1">
    <property type="nucleotide sequence ID" value="NZ_FRDA01000019.1"/>
</dbReference>
<evidence type="ECO:0000313" key="2">
    <source>
        <dbReference type="Proteomes" id="UP000183983"/>
    </source>
</evidence>
<reference evidence="1 2" key="1">
    <citation type="submission" date="2016-11" db="EMBL/GenBank/DDBJ databases">
        <authorList>
            <person name="Jaros S."/>
            <person name="Januszkiewicz K."/>
            <person name="Wedrychowicz H."/>
        </authorList>
    </citation>
    <scope>NUCLEOTIDE SEQUENCE [LARGE SCALE GENOMIC DNA]</scope>
    <source>
        <strain evidence="1 2">LMG 26898</strain>
    </source>
</reference>
<dbReference type="AlphaFoldDB" id="A0A1M7Q6Y3"/>
<dbReference type="STRING" id="1190415.SAMN05216593_11920"/>
<dbReference type="Proteomes" id="UP000183983">
    <property type="component" value="Unassembled WGS sequence"/>
</dbReference>
<name>A0A1M7Q6Y3_9PSED</name>
<accession>A0A1M7Q6Y3</accession>